<reference evidence="7" key="1">
    <citation type="journal article" date="2020" name="mSystems">
        <title>Genome- and Community-Level Interaction Insights into Carbon Utilization and Element Cycling Functions of Hydrothermarchaeota in Hydrothermal Sediment.</title>
        <authorList>
            <person name="Zhou Z."/>
            <person name="Liu Y."/>
            <person name="Xu W."/>
            <person name="Pan J."/>
            <person name="Luo Z.H."/>
            <person name="Li M."/>
        </authorList>
    </citation>
    <scope>NUCLEOTIDE SEQUENCE [LARGE SCALE GENOMIC DNA]</scope>
    <source>
        <strain evidence="7">SpSt-548</strain>
    </source>
</reference>
<proteinExistence type="predicted"/>
<dbReference type="PANTHER" id="PTHR12778">
    <property type="entry name" value="SOLUTE CARRIER FAMILY 33 ACETYL-COA TRANSPORTER -RELATED"/>
    <property type="match status" value="1"/>
</dbReference>
<feature type="transmembrane region" description="Helical" evidence="6">
    <location>
        <begin position="178"/>
        <end position="196"/>
    </location>
</feature>
<feature type="transmembrane region" description="Helical" evidence="6">
    <location>
        <begin position="269"/>
        <end position="287"/>
    </location>
</feature>
<feature type="transmembrane region" description="Helical" evidence="6">
    <location>
        <begin position="341"/>
        <end position="366"/>
    </location>
</feature>
<organism evidence="7">
    <name type="scientific">Desulfobacca acetoxidans</name>
    <dbReference type="NCBI Taxonomy" id="60893"/>
    <lineage>
        <taxon>Bacteria</taxon>
        <taxon>Pseudomonadati</taxon>
        <taxon>Thermodesulfobacteriota</taxon>
        <taxon>Desulfobaccia</taxon>
        <taxon>Desulfobaccales</taxon>
        <taxon>Desulfobaccaceae</taxon>
        <taxon>Desulfobacca</taxon>
    </lineage>
</organism>
<keyword evidence="5 6" id="KW-0472">Membrane</keyword>
<feature type="transmembrane region" description="Helical" evidence="6">
    <location>
        <begin position="299"/>
        <end position="321"/>
    </location>
</feature>
<gene>
    <name evidence="7" type="ORF">ENT08_11360</name>
</gene>
<feature type="transmembrane region" description="Helical" evidence="6">
    <location>
        <begin position="231"/>
        <end position="257"/>
    </location>
</feature>
<keyword evidence="4 6" id="KW-1133">Transmembrane helix</keyword>
<dbReference type="EMBL" id="DSXI01000681">
    <property type="protein sequence ID" value="HGS06310.1"/>
    <property type="molecule type" value="Genomic_DNA"/>
</dbReference>
<sequence>MGGALSPPDRAGAPSLSLPLKLVVVGLLYFAEGIPFGFVITAANAYLSGQGVPPEQIGILSLFGLTWSLKFFWSPLVDRYGSRAAWIVASQGVMIGCLLGLAPLVGGPVSLWFWLLLGLFCLASATQDLAVDAYTIDFLETRELGLANGVRSGAYRFGSLAAGSGLLILSDWVGWPPAFVGLGGLFLVLMVTVAVARPFHLPRLKASAGQGSKNPFGGFGAALRGLRQHDFFGVIILFTLLYKAGDAMMGTMVIPFWKSQGFSGTEIGLVSGMLGSLATTLGALVGGWCTSRFGIAPSLWILGLFQAVSNLGYWAAALPGLGRWVVFHLPLPLLSQPIPVYPIYLASQGESFSSGLGYAPFMAFLMSMCDKRFSATQYAFFVFLSVLSGRLMGYLGGWGVKYLGFAAFFFLTFLIGLAPLPLIPLLRPLLAGERGKAPEQGPGVGGTE</sequence>
<evidence type="ECO:0000256" key="6">
    <source>
        <dbReference type="SAM" id="Phobius"/>
    </source>
</evidence>
<dbReference type="SUPFAM" id="SSF103473">
    <property type="entry name" value="MFS general substrate transporter"/>
    <property type="match status" value="1"/>
</dbReference>
<dbReference type="AlphaFoldDB" id="A0A7V4GAB4"/>
<evidence type="ECO:0000313" key="7">
    <source>
        <dbReference type="EMBL" id="HGS06310.1"/>
    </source>
</evidence>
<feature type="transmembrane region" description="Helical" evidence="6">
    <location>
        <begin position="20"/>
        <end position="45"/>
    </location>
</feature>
<protein>
    <submittedName>
        <fullName evidence="7">MFS transporter</fullName>
    </submittedName>
</protein>
<keyword evidence="2" id="KW-0813">Transport</keyword>
<feature type="transmembrane region" description="Helical" evidence="6">
    <location>
        <begin position="57"/>
        <end position="73"/>
    </location>
</feature>
<dbReference type="PANTHER" id="PTHR12778:SF10">
    <property type="entry name" value="MAJOR FACILITATOR SUPERFAMILY DOMAIN-CONTAINING PROTEIN 3"/>
    <property type="match status" value="1"/>
</dbReference>
<dbReference type="InterPro" id="IPR004752">
    <property type="entry name" value="AmpG_permease/AT-1"/>
</dbReference>
<evidence type="ECO:0000256" key="2">
    <source>
        <dbReference type="ARBA" id="ARBA00022448"/>
    </source>
</evidence>
<accession>A0A7V4GAB4</accession>
<evidence type="ECO:0000256" key="4">
    <source>
        <dbReference type="ARBA" id="ARBA00022989"/>
    </source>
</evidence>
<evidence type="ECO:0000256" key="5">
    <source>
        <dbReference type="ARBA" id="ARBA00023136"/>
    </source>
</evidence>
<dbReference type="Pfam" id="PF07690">
    <property type="entry name" value="MFS_1"/>
    <property type="match status" value="1"/>
</dbReference>
<name>A0A7V4GAB4_9BACT</name>
<dbReference type="InterPro" id="IPR011701">
    <property type="entry name" value="MFS"/>
</dbReference>
<evidence type="ECO:0000256" key="3">
    <source>
        <dbReference type="ARBA" id="ARBA00022692"/>
    </source>
</evidence>
<dbReference type="GO" id="GO:0022857">
    <property type="term" value="F:transmembrane transporter activity"/>
    <property type="evidence" value="ECO:0007669"/>
    <property type="project" value="InterPro"/>
</dbReference>
<dbReference type="InterPro" id="IPR036259">
    <property type="entry name" value="MFS_trans_sf"/>
</dbReference>
<dbReference type="GO" id="GO:0016020">
    <property type="term" value="C:membrane"/>
    <property type="evidence" value="ECO:0007669"/>
    <property type="project" value="UniProtKB-SubCell"/>
</dbReference>
<keyword evidence="3 6" id="KW-0812">Transmembrane</keyword>
<feature type="transmembrane region" description="Helical" evidence="6">
    <location>
        <begin position="402"/>
        <end position="426"/>
    </location>
</feature>
<comment type="caution">
    <text evidence="7">The sequence shown here is derived from an EMBL/GenBank/DDBJ whole genome shotgun (WGS) entry which is preliminary data.</text>
</comment>
<comment type="subcellular location">
    <subcellularLocation>
        <location evidence="1">Membrane</location>
        <topology evidence="1">Multi-pass membrane protein</topology>
    </subcellularLocation>
</comment>
<evidence type="ECO:0000256" key="1">
    <source>
        <dbReference type="ARBA" id="ARBA00004141"/>
    </source>
</evidence>
<feature type="transmembrane region" description="Helical" evidence="6">
    <location>
        <begin position="378"/>
        <end position="396"/>
    </location>
</feature>
<dbReference type="Gene3D" id="1.20.1250.20">
    <property type="entry name" value="MFS general substrate transporter like domains"/>
    <property type="match status" value="2"/>
</dbReference>